<keyword evidence="2 5" id="KW-0479">Metal-binding</keyword>
<dbReference type="GO" id="GO:0016829">
    <property type="term" value="F:lyase activity"/>
    <property type="evidence" value="ECO:0007669"/>
    <property type="project" value="UniProtKB-KW"/>
</dbReference>
<dbReference type="InterPro" id="IPR005000">
    <property type="entry name" value="Aldolase/citrate-lyase_domain"/>
</dbReference>
<keyword evidence="7" id="KW-0456">Lyase</keyword>
<evidence type="ECO:0000256" key="4">
    <source>
        <dbReference type="PIRSR" id="PIRSR015582-1"/>
    </source>
</evidence>
<dbReference type="Gene3D" id="3.20.20.60">
    <property type="entry name" value="Phosphoenolpyruvate-binding domains"/>
    <property type="match status" value="1"/>
</dbReference>
<evidence type="ECO:0000313" key="7">
    <source>
        <dbReference type="EMBL" id="MBM3224570.1"/>
    </source>
</evidence>
<keyword evidence="3 5" id="KW-0460">Magnesium</keyword>
<dbReference type="Proteomes" id="UP000712673">
    <property type="component" value="Unassembled WGS sequence"/>
</dbReference>
<proteinExistence type="predicted"/>
<feature type="binding site" evidence="4">
    <location>
        <position position="133"/>
    </location>
    <ligand>
        <name>substrate</name>
    </ligand>
</feature>
<feature type="domain" description="HpcH/HpaI aldolase/citrate lyase" evidence="6">
    <location>
        <begin position="9"/>
        <end position="228"/>
    </location>
</feature>
<reference evidence="7" key="1">
    <citation type="submission" date="2019-03" db="EMBL/GenBank/DDBJ databases">
        <title>Lake Tanganyika Metagenome-Assembled Genomes (MAGs).</title>
        <authorList>
            <person name="Tran P."/>
        </authorList>
    </citation>
    <scope>NUCLEOTIDE SEQUENCE</scope>
    <source>
        <strain evidence="7">K_DeepCast_65m_m2_066</strain>
    </source>
</reference>
<name>A0A937W2L4_UNCTE</name>
<evidence type="ECO:0000256" key="3">
    <source>
        <dbReference type="ARBA" id="ARBA00022842"/>
    </source>
</evidence>
<evidence type="ECO:0000256" key="2">
    <source>
        <dbReference type="ARBA" id="ARBA00022723"/>
    </source>
</evidence>
<protein>
    <submittedName>
        <fullName evidence="7">CoA ester lyase</fullName>
    </submittedName>
</protein>
<dbReference type="AlphaFoldDB" id="A0A937W2L4"/>
<feature type="binding site" evidence="4">
    <location>
        <position position="70"/>
    </location>
    <ligand>
        <name>substrate</name>
    </ligand>
</feature>
<evidence type="ECO:0000259" key="6">
    <source>
        <dbReference type="Pfam" id="PF03328"/>
    </source>
</evidence>
<comment type="cofactor">
    <cofactor evidence="1">
        <name>Mg(2+)</name>
        <dbReference type="ChEBI" id="CHEBI:18420"/>
    </cofactor>
</comment>
<sequence>MENAMAVLRSLLFVPGNRPDMLTKASPLTPDAFVPDMEDSVPLEEKANARQVTASFLPQLAQGGVSVIPRVNALETGLLEEDLAAVVGPHIYGVSVGKIYTPQDVETIAALLANLEHKAGVPVGHTKLVLWMETALAIVHAYAISTASPRIVAVAFGGEDFTHDMGIERTTDDTEVAVPRSLVCVAARAANVLALDTPYFLFRDPDGLRQNAQASKKIGFKGKFAIHPAQLDIINATFSPSPVEVEYARRVVDAFAEAERTGKGSTSLDGKVVDVPVVKRARAVLDVAASIASRER</sequence>
<gene>
    <name evidence="7" type="ORF">FJZ47_12310</name>
</gene>
<dbReference type="EMBL" id="VGLS01000355">
    <property type="protein sequence ID" value="MBM3224570.1"/>
    <property type="molecule type" value="Genomic_DNA"/>
</dbReference>
<dbReference type="PIRSF" id="PIRSF015582">
    <property type="entry name" value="Cit_lyase_B"/>
    <property type="match status" value="1"/>
</dbReference>
<organism evidence="7 8">
    <name type="scientific">Tectimicrobiota bacterium</name>
    <dbReference type="NCBI Taxonomy" id="2528274"/>
    <lineage>
        <taxon>Bacteria</taxon>
        <taxon>Pseudomonadati</taxon>
        <taxon>Nitrospinota/Tectimicrobiota group</taxon>
        <taxon>Candidatus Tectimicrobiota</taxon>
    </lineage>
</organism>
<evidence type="ECO:0000256" key="5">
    <source>
        <dbReference type="PIRSR" id="PIRSR015582-2"/>
    </source>
</evidence>
<dbReference type="InterPro" id="IPR040442">
    <property type="entry name" value="Pyrv_kinase-like_dom_sf"/>
</dbReference>
<dbReference type="GO" id="GO:0006107">
    <property type="term" value="P:oxaloacetate metabolic process"/>
    <property type="evidence" value="ECO:0007669"/>
    <property type="project" value="TreeGrafter"/>
</dbReference>
<accession>A0A937W2L4</accession>
<feature type="binding site" evidence="5">
    <location>
        <position position="160"/>
    </location>
    <ligand>
        <name>Mg(2+)</name>
        <dbReference type="ChEBI" id="CHEBI:18420"/>
    </ligand>
</feature>
<dbReference type="PANTHER" id="PTHR32308:SF0">
    <property type="entry name" value="HPCH_HPAI ALDOLASE_CITRATE LYASE DOMAIN-CONTAINING PROTEIN"/>
    <property type="match status" value="1"/>
</dbReference>
<dbReference type="Pfam" id="PF03328">
    <property type="entry name" value="HpcH_HpaI"/>
    <property type="match status" value="1"/>
</dbReference>
<feature type="binding site" evidence="5">
    <location>
        <position position="133"/>
    </location>
    <ligand>
        <name>Mg(2+)</name>
        <dbReference type="ChEBI" id="CHEBI:18420"/>
    </ligand>
</feature>
<evidence type="ECO:0000313" key="8">
    <source>
        <dbReference type="Proteomes" id="UP000712673"/>
    </source>
</evidence>
<dbReference type="SUPFAM" id="SSF51621">
    <property type="entry name" value="Phosphoenolpyruvate/pyruvate domain"/>
    <property type="match status" value="1"/>
</dbReference>
<comment type="caution">
    <text evidence="7">The sequence shown here is derived from an EMBL/GenBank/DDBJ whole genome shotgun (WGS) entry which is preliminary data.</text>
</comment>
<evidence type="ECO:0000256" key="1">
    <source>
        <dbReference type="ARBA" id="ARBA00001946"/>
    </source>
</evidence>
<dbReference type="InterPro" id="IPR011206">
    <property type="entry name" value="Citrate_lyase_beta/mcl1/mcl2"/>
</dbReference>
<dbReference type="GO" id="GO:0000287">
    <property type="term" value="F:magnesium ion binding"/>
    <property type="evidence" value="ECO:0007669"/>
    <property type="project" value="TreeGrafter"/>
</dbReference>
<dbReference type="PANTHER" id="PTHR32308">
    <property type="entry name" value="LYASE BETA SUBUNIT, PUTATIVE (AFU_ORTHOLOGUE AFUA_4G13030)-RELATED"/>
    <property type="match status" value="1"/>
</dbReference>
<dbReference type="InterPro" id="IPR015813">
    <property type="entry name" value="Pyrv/PenolPyrv_kinase-like_dom"/>
</dbReference>